<feature type="chain" id="PRO_5024403763" evidence="1">
    <location>
        <begin position="22"/>
        <end position="195"/>
    </location>
</feature>
<gene>
    <name evidence="2" type="ORF">FEF65_05560</name>
</gene>
<keyword evidence="2" id="KW-0418">Kinase</keyword>
<keyword evidence="3" id="KW-1185">Reference proteome</keyword>
<evidence type="ECO:0000256" key="1">
    <source>
        <dbReference type="SAM" id="SignalP"/>
    </source>
</evidence>
<name>A0A5R9GU15_9PROT</name>
<dbReference type="Proteomes" id="UP000306585">
    <property type="component" value="Unassembled WGS sequence"/>
</dbReference>
<feature type="signal peptide" evidence="1">
    <location>
        <begin position="1"/>
        <end position="21"/>
    </location>
</feature>
<dbReference type="Pfam" id="PF09626">
    <property type="entry name" value="DHC"/>
    <property type="match status" value="1"/>
</dbReference>
<dbReference type="EMBL" id="VBRY01000004">
    <property type="protein sequence ID" value="TLS67913.1"/>
    <property type="molecule type" value="Genomic_DNA"/>
</dbReference>
<dbReference type="InterPro" id="IPR018588">
    <property type="entry name" value="Dihaem_cytochrome-c"/>
</dbReference>
<evidence type="ECO:0000313" key="3">
    <source>
        <dbReference type="Proteomes" id="UP000306585"/>
    </source>
</evidence>
<reference evidence="2 3" key="1">
    <citation type="journal article" date="2019" name="Appl. Environ. Microbiol.">
        <title>Environmental Evidence and Genomic Insight of Iron-oxidizing Bacteria Preference Towards More Corrosion Resistant Stainless Steel at Higher Salinities.</title>
        <authorList>
            <person name="Garrison C.E."/>
            <person name="Price K.A."/>
            <person name="Field E.K."/>
        </authorList>
    </citation>
    <scope>NUCLEOTIDE SEQUENCE [LARGE SCALE GENOMIC DNA]</scope>
    <source>
        <strain evidence="2 3">P3</strain>
    </source>
</reference>
<proteinExistence type="predicted"/>
<dbReference type="RefSeq" id="WP_138238810.1">
    <property type="nucleotide sequence ID" value="NZ_VBRY01000004.1"/>
</dbReference>
<dbReference type="AlphaFoldDB" id="A0A5R9GU15"/>
<protein>
    <submittedName>
        <fullName evidence="2">Diacylglycerol kinase</fullName>
    </submittedName>
</protein>
<evidence type="ECO:0000313" key="2">
    <source>
        <dbReference type="EMBL" id="TLS67913.1"/>
    </source>
</evidence>
<keyword evidence="2" id="KW-0808">Transferase</keyword>
<organism evidence="2 3">
    <name type="scientific">Mariprofundus erugo</name>
    <dbReference type="NCBI Taxonomy" id="2528639"/>
    <lineage>
        <taxon>Bacteria</taxon>
        <taxon>Pseudomonadati</taxon>
        <taxon>Pseudomonadota</taxon>
        <taxon>Candidatius Mariprofundia</taxon>
        <taxon>Mariprofundales</taxon>
        <taxon>Mariprofundaceae</taxon>
        <taxon>Mariprofundus</taxon>
    </lineage>
</organism>
<keyword evidence="1" id="KW-0732">Signal</keyword>
<sequence length="195" mass="22028">MNRKKFMGVMLLAGCVTVAMATLGWSGEDERWEHERGERGEHGVLPVTSGVEPVMNKTYKAECSACHFAYPAGLLPERSWVKIMNNLDDHFGDNASLNKETRETIENYLRGHAADHIPNRFSRSILRSVDENQTPMRITETGYFVHKHREIPARMVADNPQVKSFSNCLACHSSATHGSFDEHGVRIPGFGRWED</sequence>
<accession>A0A5R9GU15</accession>
<comment type="caution">
    <text evidence="2">The sequence shown here is derived from an EMBL/GenBank/DDBJ whole genome shotgun (WGS) entry which is preliminary data.</text>
</comment>
<dbReference type="GO" id="GO:0016301">
    <property type="term" value="F:kinase activity"/>
    <property type="evidence" value="ECO:0007669"/>
    <property type="project" value="UniProtKB-KW"/>
</dbReference>